<proteinExistence type="inferred from homology"/>
<dbReference type="InterPro" id="IPR036378">
    <property type="entry name" value="FAS1_dom_sf"/>
</dbReference>
<dbReference type="PANTHER" id="PTHR36069">
    <property type="entry name" value="EXPRESSED PROTEIN-RELATED"/>
    <property type="match status" value="1"/>
</dbReference>
<accession>A0A835LWM8</accession>
<evidence type="ECO:0000259" key="3">
    <source>
        <dbReference type="SMART" id="SM00554"/>
    </source>
</evidence>
<comment type="similarity">
    <text evidence="1">Belongs to the fasciclin-like AGP family.</text>
</comment>
<evidence type="ECO:0000313" key="5">
    <source>
        <dbReference type="Proteomes" id="UP000631114"/>
    </source>
</evidence>
<dbReference type="AlphaFoldDB" id="A0A835LWM8"/>
<feature type="chain" id="PRO_5032539942" description="FAS1 domain-containing protein" evidence="2">
    <location>
        <begin position="20"/>
        <end position="181"/>
    </location>
</feature>
<evidence type="ECO:0000313" key="4">
    <source>
        <dbReference type="EMBL" id="KAF9610285.1"/>
    </source>
</evidence>
<dbReference type="SMART" id="SM00554">
    <property type="entry name" value="FAS1"/>
    <property type="match status" value="1"/>
</dbReference>
<dbReference type="EMBL" id="JADFTS010000004">
    <property type="protein sequence ID" value="KAF9610285.1"/>
    <property type="molecule type" value="Genomic_DNA"/>
</dbReference>
<evidence type="ECO:0000256" key="2">
    <source>
        <dbReference type="SAM" id="SignalP"/>
    </source>
</evidence>
<dbReference type="SUPFAM" id="SSF82153">
    <property type="entry name" value="FAS1 domain"/>
    <property type="match status" value="1"/>
</dbReference>
<evidence type="ECO:0000256" key="1">
    <source>
        <dbReference type="ARBA" id="ARBA00007843"/>
    </source>
</evidence>
<keyword evidence="2" id="KW-0732">Signal</keyword>
<dbReference type="OrthoDB" id="1934418at2759"/>
<dbReference type="InterPro" id="IPR053339">
    <property type="entry name" value="FAS1_domain_protein"/>
</dbReference>
<gene>
    <name evidence="4" type="ORF">IFM89_021846</name>
</gene>
<reference evidence="4 5" key="1">
    <citation type="submission" date="2020-10" db="EMBL/GenBank/DDBJ databases">
        <title>The Coptis chinensis genome and diversification of protoberbering-type alkaloids.</title>
        <authorList>
            <person name="Wang B."/>
            <person name="Shu S."/>
            <person name="Song C."/>
            <person name="Liu Y."/>
        </authorList>
    </citation>
    <scope>NUCLEOTIDE SEQUENCE [LARGE SCALE GENOMIC DNA]</scope>
    <source>
        <strain evidence="4">HL-2020</strain>
        <tissue evidence="4">Leaf</tissue>
    </source>
</reference>
<comment type="caution">
    <text evidence="4">The sequence shown here is derived from an EMBL/GenBank/DDBJ whole genome shotgun (WGS) entry which is preliminary data.</text>
</comment>
<name>A0A835LWM8_9MAGN</name>
<dbReference type="Pfam" id="PF02469">
    <property type="entry name" value="Fasciclin"/>
    <property type="match status" value="1"/>
</dbReference>
<organism evidence="4 5">
    <name type="scientific">Coptis chinensis</name>
    <dbReference type="NCBI Taxonomy" id="261450"/>
    <lineage>
        <taxon>Eukaryota</taxon>
        <taxon>Viridiplantae</taxon>
        <taxon>Streptophyta</taxon>
        <taxon>Embryophyta</taxon>
        <taxon>Tracheophyta</taxon>
        <taxon>Spermatophyta</taxon>
        <taxon>Magnoliopsida</taxon>
        <taxon>Ranunculales</taxon>
        <taxon>Ranunculaceae</taxon>
        <taxon>Coptidoideae</taxon>
        <taxon>Coptis</taxon>
    </lineage>
</organism>
<sequence>MQMALSVVILLVLLKLVSSSAPTAHIRRASDLPLAMSNMRSQSYYGFVILLDMLNATTKASLSQQATFLMPSDEQLGQYTIPPSRLEEFIVSHTIPKPLVFSDLAHVPSGTLIPSVFNNRLLRIARVGRRVFVNNAQIVTPNVCSSATIKCHGISSVISSRNEIMDHSATTAASGAKIYGS</sequence>
<dbReference type="InterPro" id="IPR000782">
    <property type="entry name" value="FAS1_domain"/>
</dbReference>
<dbReference type="Proteomes" id="UP000631114">
    <property type="component" value="Unassembled WGS sequence"/>
</dbReference>
<keyword evidence="5" id="KW-1185">Reference proteome</keyword>
<protein>
    <recommendedName>
        <fullName evidence="3">FAS1 domain-containing protein</fullName>
    </recommendedName>
</protein>
<dbReference type="PANTHER" id="PTHR36069:SF4">
    <property type="entry name" value="FASCICLIN-LIKE ARABINOGALACTAN FAMILY PROTEIN"/>
    <property type="match status" value="1"/>
</dbReference>
<feature type="domain" description="FAS1" evidence="3">
    <location>
        <begin position="67"/>
        <end position="161"/>
    </location>
</feature>
<feature type="signal peptide" evidence="2">
    <location>
        <begin position="1"/>
        <end position="19"/>
    </location>
</feature>
<dbReference type="Gene3D" id="2.30.180.10">
    <property type="entry name" value="FAS1 domain"/>
    <property type="match status" value="1"/>
</dbReference>